<reference evidence="1 2" key="1">
    <citation type="submission" date="2020-04" db="EMBL/GenBank/DDBJ databases">
        <title>Perkinsus chesapeaki whole genome sequence.</title>
        <authorList>
            <person name="Bogema D.R."/>
        </authorList>
    </citation>
    <scope>NUCLEOTIDE SEQUENCE [LARGE SCALE GENOMIC DNA]</scope>
    <source>
        <strain evidence="1">ATCC PRA-425</strain>
    </source>
</reference>
<gene>
    <name evidence="1" type="ORF">FOL47_002959</name>
</gene>
<evidence type="ECO:0000313" key="1">
    <source>
        <dbReference type="EMBL" id="KAF4668540.1"/>
    </source>
</evidence>
<accession>A0A7J6MBH0</accession>
<evidence type="ECO:0000313" key="2">
    <source>
        <dbReference type="Proteomes" id="UP000591131"/>
    </source>
</evidence>
<keyword evidence="2" id="KW-1185">Reference proteome</keyword>
<dbReference type="AlphaFoldDB" id="A0A7J6MBH0"/>
<organism evidence="1 2">
    <name type="scientific">Perkinsus chesapeaki</name>
    <name type="common">Clam parasite</name>
    <name type="synonym">Perkinsus andrewsi</name>
    <dbReference type="NCBI Taxonomy" id="330153"/>
    <lineage>
        <taxon>Eukaryota</taxon>
        <taxon>Sar</taxon>
        <taxon>Alveolata</taxon>
        <taxon>Perkinsozoa</taxon>
        <taxon>Perkinsea</taxon>
        <taxon>Perkinsida</taxon>
        <taxon>Perkinsidae</taxon>
        <taxon>Perkinsus</taxon>
    </lineage>
</organism>
<dbReference type="EMBL" id="JAAPAO010000188">
    <property type="protein sequence ID" value="KAF4668540.1"/>
    <property type="molecule type" value="Genomic_DNA"/>
</dbReference>
<name>A0A7J6MBH0_PERCH</name>
<protein>
    <submittedName>
        <fullName evidence="1">Uncharacterized protein</fullName>
    </submittedName>
</protein>
<comment type="caution">
    <text evidence="1">The sequence shown here is derived from an EMBL/GenBank/DDBJ whole genome shotgun (WGS) entry which is preliminary data.</text>
</comment>
<dbReference type="Proteomes" id="UP000591131">
    <property type="component" value="Unassembled WGS sequence"/>
</dbReference>
<sequence>MTLYAIVGMVEMHALLKRENKRKKQEAIRECAAKKIQASYRRLVHDRRVEALRTNVVRLKVAVRAFARIGRLKDEIEHAKRLRTFLIGSLAKDGDTGPERREIRKAIRMYLSKIKLVQRRWRATLQTRKARVEILRWRVERMAAKGTENQEKSLQIAPQGRRRVSSSMFESVIDIPVVRRTIRVDVMEGAHPSRSIKEIIESSPLLITRYVLYKYVVALQKMEIKDARSSMRRRMMSQRGHEMDWTVAGKCAMF</sequence>
<proteinExistence type="predicted"/>